<feature type="domain" description="Pentatricopeptide repeat-containing protein-mitochondrial" evidence="7">
    <location>
        <begin position="299"/>
        <end position="430"/>
    </location>
</feature>
<dbReference type="InterPro" id="IPR011990">
    <property type="entry name" value="TPR-like_helical_dom_sf"/>
</dbReference>
<keyword evidence="2" id="KW-0677">Repeat</keyword>
<evidence type="ECO:0000256" key="5">
    <source>
        <dbReference type="PROSITE-ProRule" id="PRU00708"/>
    </source>
</evidence>
<dbReference type="Gene3D" id="1.25.40.10">
    <property type="entry name" value="Tetratricopeptide repeat domain"/>
    <property type="match status" value="4"/>
</dbReference>
<dbReference type="PROSITE" id="PS51375">
    <property type="entry name" value="PPR"/>
    <property type="match status" value="4"/>
</dbReference>
<dbReference type="RefSeq" id="XP_012184355.1">
    <property type="nucleotide sequence ID" value="XM_012328965.1"/>
</dbReference>
<feature type="repeat" description="PPR" evidence="5">
    <location>
        <begin position="122"/>
        <end position="156"/>
    </location>
</feature>
<dbReference type="InterPro" id="IPR057027">
    <property type="entry name" value="TPR_mt"/>
</dbReference>
<comment type="function">
    <text evidence="3">Regulates mitochondrial small subunit maturation by controlling 15S rRNA 5'-end processing. Localizes to the 5' precursor of the 15S rRNA in a position that is subsequently occupied by mS47 in the mature yeast mtSSU. Uses structure and sequence-specific RNA recognition, binding to a single-stranded region of the precursor and specifically recognizing bases -6 to -1. The exchange of Ccm1 for mS47 is coupled to the irreversible removal of precursor rRNA that is accompanied by conformational changes of the mitoribosomal proteins uS5m and mS26. These conformational changes signal completion of 5'-end rRNA processing through protection of the mature 5'-end of the 15S rRNA and stabilization of mS47. The removal of the 5' precursor together with the dissociation of Ccm1 may be catalyzed by the 5'-3' exoribonuclease Pet127. Involved in the specific removal of group I introns in mitochondrial encoded transcripts.</text>
</comment>
<evidence type="ECO:0000256" key="6">
    <source>
        <dbReference type="SAM" id="MobiDB-lite"/>
    </source>
</evidence>
<dbReference type="EMBL" id="HE797178">
    <property type="protein sequence ID" value="CCM05072.1"/>
    <property type="molecule type" value="Genomic_DNA"/>
</dbReference>
<evidence type="ECO:0000256" key="1">
    <source>
        <dbReference type="ARBA" id="ARBA00006192"/>
    </source>
</evidence>
<name>J4I0F0_9APHY</name>
<evidence type="ECO:0000313" key="8">
    <source>
        <dbReference type="EMBL" id="CCM05072.1"/>
    </source>
</evidence>
<evidence type="ECO:0000313" key="9">
    <source>
        <dbReference type="Proteomes" id="UP000006352"/>
    </source>
</evidence>
<organism evidence="8 9">
    <name type="scientific">Fibroporia radiculosa</name>
    <dbReference type="NCBI Taxonomy" id="599839"/>
    <lineage>
        <taxon>Eukaryota</taxon>
        <taxon>Fungi</taxon>
        <taxon>Dikarya</taxon>
        <taxon>Basidiomycota</taxon>
        <taxon>Agaricomycotina</taxon>
        <taxon>Agaricomycetes</taxon>
        <taxon>Polyporales</taxon>
        <taxon>Fibroporiaceae</taxon>
        <taxon>Fibroporia</taxon>
    </lineage>
</organism>
<accession>J4I0F0</accession>
<feature type="repeat" description="PPR" evidence="5">
    <location>
        <begin position="439"/>
        <end position="473"/>
    </location>
</feature>
<dbReference type="STRING" id="599839.J4I0F0"/>
<reference evidence="8 9" key="1">
    <citation type="journal article" date="2012" name="Appl. Environ. Microbiol.">
        <title>Short-read sequencing for genomic analysis of the brown rot fungus Fibroporia radiculosa.</title>
        <authorList>
            <person name="Tang J.D."/>
            <person name="Perkins A.D."/>
            <person name="Sonstegard T.S."/>
            <person name="Schroeder S.G."/>
            <person name="Burgess S.C."/>
            <person name="Diehl S.V."/>
        </authorList>
    </citation>
    <scope>NUCLEOTIDE SEQUENCE [LARGE SCALE GENOMIC DNA]</scope>
    <source>
        <strain evidence="8 9">TFFH 294</strain>
    </source>
</reference>
<dbReference type="Proteomes" id="UP000006352">
    <property type="component" value="Unassembled WGS sequence"/>
</dbReference>
<dbReference type="Pfam" id="PF13812">
    <property type="entry name" value="PPR_3"/>
    <property type="match status" value="3"/>
</dbReference>
<dbReference type="OrthoDB" id="185373at2759"/>
<comment type="subunit">
    <text evidence="4">Binds to mitochondrial small subunit 15S rRNA.</text>
</comment>
<protein>
    <recommendedName>
        <fullName evidence="7">Pentatricopeptide repeat-containing protein-mitochondrial domain-containing protein</fullName>
    </recommendedName>
</protein>
<feature type="region of interest" description="Disordered" evidence="6">
    <location>
        <begin position="32"/>
        <end position="59"/>
    </location>
</feature>
<dbReference type="HOGENOM" id="CLU_008514_2_0_1"/>
<comment type="similarity">
    <text evidence="1">Belongs to the CCM1 family.</text>
</comment>
<sequence length="601" mass="66574">MLASSSRNALKTANSRASHVVSECGSSRGAVLRTRKSLPRQQRRAASSAVASGLFGGDRTENTQGLRHVPWTYQSDPRFRGNGGIAAVARYNLELGKFIARKQTYEVLRLCKVMKDEGVKPDITTYSYILEACAQGGHQLEAKAAFEDMLAMGLQPNRRLFHLMLQAMRYFETGQMWDLIDTMRQYGIEPNEQTYEYIIVRYAQADHIELALQCLAEMGQRRVSPTLKSASSIISTASRLGYARLALDLAEAFESASVRPLEGEVWTECLISCSDAFFSEGVLRTWQKVVHELNITPDEGCCIQVLHTAGRHGLSALALDVLQVLKRIGTSWQEFHFAPVVEALCSENRIKEALAMLDLIRSHDIAPVAETAFPIYKAIGGNVDAIDEAWVHLETLKQEGNTVDVTALNVVIQASIALGDLQRAIGCYKASASLGVAPNVDTFNLLLAGCIATQHRQLGDRLLSEMKEAAVKPDVRTYERLIVLCLTQANYEDAFFYLEEMKAEGLVPPLAAYEAIVRKCVQVGDVRYKLAVEELEHCGYELSERMKVFIQSGGSQEPVERRSGRTSTLAANTVRAKRRVFLEGTDGAEKDAEDMGRPDRV</sequence>
<dbReference type="Pfam" id="PF23276">
    <property type="entry name" value="TPR_24"/>
    <property type="match status" value="1"/>
</dbReference>
<evidence type="ECO:0000256" key="3">
    <source>
        <dbReference type="ARBA" id="ARBA00044493"/>
    </source>
</evidence>
<keyword evidence="9" id="KW-1185">Reference proteome</keyword>
<proteinExistence type="inferred from homology"/>
<evidence type="ECO:0000256" key="2">
    <source>
        <dbReference type="ARBA" id="ARBA00022737"/>
    </source>
</evidence>
<dbReference type="PANTHER" id="PTHR47936">
    <property type="entry name" value="PPR_LONG DOMAIN-CONTAINING PROTEIN"/>
    <property type="match status" value="1"/>
</dbReference>
<evidence type="ECO:0000256" key="4">
    <source>
        <dbReference type="ARBA" id="ARBA00044511"/>
    </source>
</evidence>
<dbReference type="InterPro" id="IPR002885">
    <property type="entry name" value="PPR_rpt"/>
</dbReference>
<evidence type="ECO:0000259" key="7">
    <source>
        <dbReference type="Pfam" id="PF23276"/>
    </source>
</evidence>
<feature type="compositionally biased region" description="Basic residues" evidence="6">
    <location>
        <begin position="33"/>
        <end position="43"/>
    </location>
</feature>
<dbReference type="InParanoid" id="J4I0F0"/>
<dbReference type="AlphaFoldDB" id="J4I0F0"/>
<gene>
    <name evidence="8" type="ORF">FIBRA_07278</name>
</gene>
<feature type="repeat" description="PPR" evidence="5">
    <location>
        <begin position="474"/>
        <end position="508"/>
    </location>
</feature>
<dbReference type="PANTHER" id="PTHR47936:SF1">
    <property type="entry name" value="PENTATRICOPEPTIDE REPEAT-CONTAINING PROTEIN GUN1, CHLOROPLASTIC"/>
    <property type="match status" value="1"/>
</dbReference>
<dbReference type="GeneID" id="24099983"/>
<feature type="repeat" description="PPR" evidence="5">
    <location>
        <begin position="191"/>
        <end position="225"/>
    </location>
</feature>